<dbReference type="GO" id="GO:0005524">
    <property type="term" value="F:ATP binding"/>
    <property type="evidence" value="ECO:0007669"/>
    <property type="project" value="UniProtKB-KW"/>
</dbReference>
<dbReference type="SUPFAM" id="SSF56112">
    <property type="entry name" value="Protein kinase-like (PK-like)"/>
    <property type="match status" value="1"/>
</dbReference>
<dbReference type="CDD" id="cd16922">
    <property type="entry name" value="HATPase_EvgS-ArcB-TorS-like"/>
    <property type="match status" value="1"/>
</dbReference>
<dbReference type="Gene3D" id="1.10.510.10">
    <property type="entry name" value="Transferase(Phosphotransferase) domain 1"/>
    <property type="match status" value="1"/>
</dbReference>
<dbReference type="GO" id="GO:0000155">
    <property type="term" value="F:phosphorelay sensor kinase activity"/>
    <property type="evidence" value="ECO:0007669"/>
    <property type="project" value="InterPro"/>
</dbReference>
<dbReference type="EC" id="2.7.13.3" evidence="2"/>
<dbReference type="SUPFAM" id="SSF55874">
    <property type="entry name" value="ATPase domain of HSP90 chaperone/DNA topoisomerase II/histidine kinase"/>
    <property type="match status" value="1"/>
</dbReference>
<evidence type="ECO:0000256" key="3">
    <source>
        <dbReference type="ARBA" id="ARBA00022553"/>
    </source>
</evidence>
<dbReference type="InterPro" id="IPR029016">
    <property type="entry name" value="GAF-like_dom_sf"/>
</dbReference>
<dbReference type="InterPro" id="IPR005467">
    <property type="entry name" value="His_kinase_dom"/>
</dbReference>
<dbReference type="PANTHER" id="PTHR43642">
    <property type="entry name" value="HYBRID SIGNAL TRANSDUCTION HISTIDINE KINASE G"/>
    <property type="match status" value="1"/>
</dbReference>
<dbReference type="SUPFAM" id="SSF52540">
    <property type="entry name" value="P-loop containing nucleoside triphosphate hydrolases"/>
    <property type="match status" value="1"/>
</dbReference>
<dbReference type="Pfam" id="PF13185">
    <property type="entry name" value="GAF_2"/>
    <property type="match status" value="1"/>
</dbReference>
<reference evidence="13" key="1">
    <citation type="submission" date="2015-08" db="EMBL/GenBank/DDBJ databases">
        <title>Genome sequence of the strict anaerobe Clostridium homopropionicum LuHBu1 (DSM 5847T).</title>
        <authorList>
            <person name="Poehlein A."/>
            <person name="Beck M."/>
            <person name="Schiel-Bengelsdorf B."/>
            <person name="Bengelsdorf F.R."/>
            <person name="Daniel R."/>
            <person name="Duerre P."/>
        </authorList>
    </citation>
    <scope>NUCLEOTIDE SEQUENCE [LARGE SCALE GENOMIC DNA]</scope>
    <source>
        <strain evidence="13">DSM 5847</strain>
    </source>
</reference>
<dbReference type="PATRIC" id="fig|1121318.3.peg.2397"/>
<dbReference type="CDD" id="cd14014">
    <property type="entry name" value="STKc_PknB_like"/>
    <property type="match status" value="1"/>
</dbReference>
<keyword evidence="5" id="KW-0547">Nucleotide-binding</keyword>
<keyword evidence="8" id="KW-0902">Two-component regulatory system</keyword>
<dbReference type="Pfam" id="PF13191">
    <property type="entry name" value="AAA_16"/>
    <property type="match status" value="1"/>
</dbReference>
<dbReference type="InterPro" id="IPR003018">
    <property type="entry name" value="GAF"/>
</dbReference>
<dbReference type="PANTHER" id="PTHR43642:SF1">
    <property type="entry name" value="HYBRID SIGNAL TRANSDUCTION HISTIDINE KINASE G"/>
    <property type="match status" value="1"/>
</dbReference>
<dbReference type="InterPro" id="IPR036890">
    <property type="entry name" value="HATPase_C_sf"/>
</dbReference>
<dbReference type="SMART" id="SM00065">
    <property type="entry name" value="GAF"/>
    <property type="match status" value="1"/>
</dbReference>
<feature type="domain" description="Histidine kinase" evidence="11">
    <location>
        <begin position="1522"/>
        <end position="1745"/>
    </location>
</feature>
<evidence type="ECO:0000256" key="8">
    <source>
        <dbReference type="ARBA" id="ARBA00023012"/>
    </source>
</evidence>
<feature type="coiled-coil region" evidence="9">
    <location>
        <begin position="1457"/>
        <end position="1491"/>
    </location>
</feature>
<comment type="caution">
    <text evidence="12">The sequence shown here is derived from an EMBL/GenBank/DDBJ whole genome shotgun (WGS) entry which is preliminary data.</text>
</comment>
<dbReference type="SUPFAM" id="SSF47384">
    <property type="entry name" value="Homodimeric domain of signal transducing histidine kinase"/>
    <property type="match status" value="1"/>
</dbReference>
<dbReference type="Pfam" id="PF02518">
    <property type="entry name" value="HATPase_c"/>
    <property type="match status" value="1"/>
</dbReference>
<evidence type="ECO:0000313" key="12">
    <source>
        <dbReference type="EMBL" id="KOA19277.1"/>
    </source>
</evidence>
<dbReference type="SUPFAM" id="SSF55781">
    <property type="entry name" value="GAF domain-like"/>
    <property type="match status" value="1"/>
</dbReference>
<evidence type="ECO:0000256" key="2">
    <source>
        <dbReference type="ARBA" id="ARBA00012438"/>
    </source>
</evidence>
<dbReference type="PRINTS" id="PR00344">
    <property type="entry name" value="BCTRLSENSOR"/>
</dbReference>
<dbReference type="InterPro" id="IPR003661">
    <property type="entry name" value="HisK_dim/P_dom"/>
</dbReference>
<dbReference type="Gene3D" id="3.30.565.10">
    <property type="entry name" value="Histidine kinase-like ATPase, C-terminal domain"/>
    <property type="match status" value="1"/>
</dbReference>
<dbReference type="InterPro" id="IPR027417">
    <property type="entry name" value="P-loop_NTPase"/>
</dbReference>
<dbReference type="InterPro" id="IPR053159">
    <property type="entry name" value="Hybrid_Histidine_Kinase"/>
</dbReference>
<organism evidence="12 13">
    <name type="scientific">Clostridium homopropionicum DSM 5847</name>
    <dbReference type="NCBI Taxonomy" id="1121318"/>
    <lineage>
        <taxon>Bacteria</taxon>
        <taxon>Bacillati</taxon>
        <taxon>Bacillota</taxon>
        <taxon>Clostridia</taxon>
        <taxon>Eubacteriales</taxon>
        <taxon>Clostridiaceae</taxon>
        <taxon>Clostridium</taxon>
    </lineage>
</organism>
<dbReference type="SMART" id="SM00388">
    <property type="entry name" value="HisKA"/>
    <property type="match status" value="1"/>
</dbReference>
<evidence type="ECO:0000259" key="10">
    <source>
        <dbReference type="PROSITE" id="PS50011"/>
    </source>
</evidence>
<dbReference type="SMART" id="SM00387">
    <property type="entry name" value="HATPase_c"/>
    <property type="match status" value="1"/>
</dbReference>
<dbReference type="InterPro" id="IPR004358">
    <property type="entry name" value="Sig_transdc_His_kin-like_C"/>
</dbReference>
<evidence type="ECO:0000256" key="9">
    <source>
        <dbReference type="SAM" id="Coils"/>
    </source>
</evidence>
<evidence type="ECO:0000256" key="6">
    <source>
        <dbReference type="ARBA" id="ARBA00022777"/>
    </source>
</evidence>
<accession>A0A0L6Z8I3</accession>
<name>A0A0L6Z8I3_9CLOT</name>
<dbReference type="STRING" id="36844.SAMN04488501_106142"/>
<keyword evidence="6 12" id="KW-0418">Kinase</keyword>
<dbReference type="EMBL" id="LHUR01000027">
    <property type="protein sequence ID" value="KOA19277.1"/>
    <property type="molecule type" value="Genomic_DNA"/>
</dbReference>
<dbReference type="FunFam" id="3.30.565.10:FF:000037">
    <property type="entry name" value="Hybrid sensor histidine kinase/response regulator"/>
    <property type="match status" value="1"/>
</dbReference>
<evidence type="ECO:0000259" key="11">
    <source>
        <dbReference type="PROSITE" id="PS50109"/>
    </source>
</evidence>
<dbReference type="PROSITE" id="PS50109">
    <property type="entry name" value="HIS_KIN"/>
    <property type="match status" value="1"/>
</dbReference>
<dbReference type="Pfam" id="PF00069">
    <property type="entry name" value="Pkinase"/>
    <property type="match status" value="1"/>
</dbReference>
<dbReference type="InterPro" id="IPR041664">
    <property type="entry name" value="AAA_16"/>
</dbReference>
<dbReference type="Gene3D" id="3.40.50.300">
    <property type="entry name" value="P-loop containing nucleotide triphosphate hydrolases"/>
    <property type="match status" value="1"/>
</dbReference>
<protein>
    <recommendedName>
        <fullName evidence="2">histidine kinase</fullName>
        <ecNumber evidence="2">2.7.13.3</ecNumber>
    </recommendedName>
</protein>
<keyword evidence="9" id="KW-0175">Coiled coil</keyword>
<evidence type="ECO:0000256" key="7">
    <source>
        <dbReference type="ARBA" id="ARBA00022840"/>
    </source>
</evidence>
<feature type="domain" description="Protein kinase" evidence="10">
    <location>
        <begin position="1"/>
        <end position="258"/>
    </location>
</feature>
<dbReference type="Pfam" id="PF00512">
    <property type="entry name" value="HisKA"/>
    <property type="match status" value="1"/>
</dbReference>
<evidence type="ECO:0000256" key="4">
    <source>
        <dbReference type="ARBA" id="ARBA00022679"/>
    </source>
</evidence>
<keyword evidence="4 12" id="KW-0808">Transferase</keyword>
<dbReference type="Gene3D" id="1.10.287.130">
    <property type="match status" value="1"/>
</dbReference>
<dbReference type="PROSITE" id="PS50011">
    <property type="entry name" value="PROTEIN_KINASE_DOM"/>
    <property type="match status" value="1"/>
</dbReference>
<keyword evidence="13" id="KW-1185">Reference proteome</keyword>
<keyword evidence="7" id="KW-0067">ATP-binding</keyword>
<gene>
    <name evidence="12" type="primary">tmoS_2</name>
    <name evidence="12" type="ORF">CLHOM_23830</name>
</gene>
<dbReference type="CDD" id="cd00082">
    <property type="entry name" value="HisKA"/>
    <property type="match status" value="1"/>
</dbReference>
<dbReference type="SMART" id="SM00220">
    <property type="entry name" value="S_TKc"/>
    <property type="match status" value="1"/>
</dbReference>
<dbReference type="Gene3D" id="3.30.450.40">
    <property type="match status" value="1"/>
</dbReference>
<comment type="catalytic activity">
    <reaction evidence="1">
        <text>ATP + protein L-histidine = ADP + protein N-phospho-L-histidine.</text>
        <dbReference type="EC" id="2.7.13.3"/>
    </reaction>
</comment>
<dbReference type="InterPro" id="IPR003594">
    <property type="entry name" value="HATPase_dom"/>
</dbReference>
<evidence type="ECO:0000256" key="5">
    <source>
        <dbReference type="ARBA" id="ARBA00022741"/>
    </source>
</evidence>
<evidence type="ECO:0000256" key="1">
    <source>
        <dbReference type="ARBA" id="ARBA00000085"/>
    </source>
</evidence>
<dbReference type="InterPro" id="IPR011009">
    <property type="entry name" value="Kinase-like_dom_sf"/>
</dbReference>
<dbReference type="InterPro" id="IPR036097">
    <property type="entry name" value="HisK_dim/P_sf"/>
</dbReference>
<keyword evidence="3" id="KW-0597">Phosphoprotein</keyword>
<proteinExistence type="predicted"/>
<dbReference type="InterPro" id="IPR000719">
    <property type="entry name" value="Prot_kinase_dom"/>
</dbReference>
<sequence>MYNSQCSTVFKALDVKKNQNVIIKSLNTEFDNLINTSKIESIYNLVKKLESEYVLKAYELLEFQNRLSVTLEDIGGIYLSQYIKKNPIELKELLEIALKITKCIKYIHNNHIIHKNINPFNIIYNKDKKIIKLLGFENSSEFSFETAEALNPNIFHDNLFYISPEQTGRMNRPVDYRTDFYSLGITLYELACSKLPFASFEPEDVVYFHIAKTPLPISEINPSIPPSVSKIISKLMEKMPEDRYVSALGIELDLQECINQLEEKGIIEEFELGKNDLSYKFEIPKKIYGREAEIKKLLNIFERAAKGNVELILIGGYSGIGKTALVNELHKPIIKNHGIFLSGKCDQYNKNTPYSALFNALDQFCTYILSDSEAAVKKWRERILDSLGKNAALLIDVIPKLELILGSQPKLKEGFLVEIQIKFSAALQKLLRVISSKRRPIALVIDDVQWIDAASLELFQKILSDNSIKGLMFVCTYRENEVDKFHPLIRTIEKIQKDNGKIEYLYLDNLNIFDITEMIFNIFNFNEEDTYGLANIVYEKTIGNPFYIIEFLKYCNKEKLLYYNEYEKRWSWNESDIRNIKSSDNVVNLLIEKIKTLPEATKELIFMAACIGNRFDIKILSAISGKSLKNVSKDLEPAIANEMIYVLGKDGLNSEKVEFLFCHDRFQQAGYFALSEENKKIIHMSIANYYETIEGLNNTSTLFLAAEHYSKILDCIKREEDVNRVINIFFNAAQAARCTSAFDTARQYLELIFDIAPDTIKNNQSFIQTIYNEYHLVLFSLADFEEVDKIYSIIEKITENPLKLVNAACVQLVSLSNRSRYEEAFILGISILEKLGVSYPKDKLSDVVEKEIEKFYLYQYNGSIEKIKEKELLYGEKDNAIAKLLNRIIAAGLFFNPLSCFWAILVSANLMVEKGVTNWALEISSAITLALVPLRNDYYTGYKFSKEAISTLKKRGFNEELYRMYHVHSLVNCHWFEPLETGIYYAHKSYKGNLENGEFEFSCFSFFTSQVDILECCNSISEMQTEVEAAITFASKTGNLYSLESFVSFMQFVKALKGETICYGSFNDNTFNEEKHLNDINKNGVALAYYYIYRALSAVLFSDFKVAYILIKKAVPHLSHVGPFYIVALQRFIMAISICKVIEEVENLEEKQMMEKTLEEAQEWMYQRAKDAPFNFKHLYDIVCAEIKALEGKYDEAFKLYEKAIVEAEKNKRPYHYALICEIIGQKYLRLGINKTASFYIKEAYSRFLDWGAVGKAKWMKEKYTDILFFNTNSQYLSVGCNTLNCIDLKAIIKVSQTISREIERKKLLEKLMKIVMQNSGSTMGHILLKDKNSLVLLVSGRLNFSFEVIIEHRELNFDNKKTKAILPASIVNYVATTKEEVIIDNISRSQFAYDSYFESNSIKSVLCMPILQQNTLKGVLYLENDILSGAYTKNNIEVFKIIASQAAISIENAFLYNKLENKVKERTFQLEETIEKLKETNTALEKEIINRIATEKALKESERQISYTKEYDKIKMEFLANISHELRTPINVIFSALQMHEYKLKHCSYENAHKDCFKYGNTMKQNCYRLLRLINNLIDITKIDTGYFDLNEINIDIISLIEDITLSVADYVENKGLSLIFDTDVEEKVIACDPEKIERIILNLLSNAAKFTPKGGNIMVIIEDGVESIFIRVKDNGRGIPKEKLNSIFERFVQVDKSFTRDHEGSGIGLSLVKALVELHGGTISVNSTEGCGTEFIISIPCKLLNETHNEISCCEELTKSCIEKINIEFSDIYK</sequence>
<evidence type="ECO:0000313" key="13">
    <source>
        <dbReference type="Proteomes" id="UP000037043"/>
    </source>
</evidence>
<dbReference type="Proteomes" id="UP000037043">
    <property type="component" value="Unassembled WGS sequence"/>
</dbReference>